<name>A0A423PYY6_9GAMM</name>
<dbReference type="OrthoDB" id="9810508at2"/>
<dbReference type="RefSeq" id="WP_123657420.1">
    <property type="nucleotide sequence ID" value="NZ_AYKG01000010.1"/>
</dbReference>
<dbReference type="Proteomes" id="UP000285310">
    <property type="component" value="Unassembled WGS sequence"/>
</dbReference>
<accession>A0A423PYY6</accession>
<comment type="caution">
    <text evidence="2">The sequence shown here is derived from an EMBL/GenBank/DDBJ whole genome shotgun (WGS) entry which is preliminary data.</text>
</comment>
<dbReference type="AlphaFoldDB" id="A0A423PYY6"/>
<proteinExistence type="predicted"/>
<gene>
    <name evidence="2" type="ORF">SAJA_04360</name>
</gene>
<sequence length="253" mass="27118">MVPSDPPPGRAKRRSENKRRRLHQRVLTALAEWVLSRYIWLLCLTCRIRVVHGGADLDAVLAAGRADERPVVPCAWHQSLVSSAIFMRAQRRRGLQVGFLISPSREGRFMSGVAHAHRMTAIRGSSSRTGKAAMAALTEAVRGGISPMMYGDGPRGPAQVFKPGAVVLASRSGAPLLLVGAVASRYLQLRSWDACHIPMPFCRLDVAIGRPWSVGALDGPDHAQTLAGELGQRLKTLNRIAADGGVPQAGGAA</sequence>
<protein>
    <recommendedName>
        <fullName evidence="1">DUF374 domain-containing protein</fullName>
    </recommendedName>
</protein>
<feature type="domain" description="DUF374" evidence="1">
    <location>
        <begin position="92"/>
        <end position="158"/>
    </location>
</feature>
<dbReference type="EMBL" id="AYKG01000010">
    <property type="protein sequence ID" value="ROO30733.1"/>
    <property type="molecule type" value="Genomic_DNA"/>
</dbReference>
<dbReference type="SUPFAM" id="SSF69593">
    <property type="entry name" value="Glycerol-3-phosphate (1)-acyltransferase"/>
    <property type="match status" value="1"/>
</dbReference>
<dbReference type="InParanoid" id="A0A423PYY6"/>
<evidence type="ECO:0000313" key="3">
    <source>
        <dbReference type="Proteomes" id="UP000285310"/>
    </source>
</evidence>
<evidence type="ECO:0000259" key="1">
    <source>
        <dbReference type="Pfam" id="PF04028"/>
    </source>
</evidence>
<evidence type="ECO:0000313" key="2">
    <source>
        <dbReference type="EMBL" id="ROO30733.1"/>
    </source>
</evidence>
<organism evidence="2 3">
    <name type="scientific">Salinisphaera japonica YTM-1</name>
    <dbReference type="NCBI Taxonomy" id="1209778"/>
    <lineage>
        <taxon>Bacteria</taxon>
        <taxon>Pseudomonadati</taxon>
        <taxon>Pseudomonadota</taxon>
        <taxon>Gammaproteobacteria</taxon>
        <taxon>Salinisphaerales</taxon>
        <taxon>Salinisphaeraceae</taxon>
        <taxon>Salinisphaera</taxon>
    </lineage>
</organism>
<dbReference type="InterPro" id="IPR007172">
    <property type="entry name" value="DUF374"/>
</dbReference>
<keyword evidence="3" id="KW-1185">Reference proteome</keyword>
<dbReference type="Pfam" id="PF04028">
    <property type="entry name" value="DUF374"/>
    <property type="match status" value="1"/>
</dbReference>
<reference evidence="2 3" key="1">
    <citation type="submission" date="2013-10" db="EMBL/GenBank/DDBJ databases">
        <title>Salinisphaera japonica YTM-1 Genome Sequencing.</title>
        <authorList>
            <person name="Lai Q."/>
            <person name="Li C."/>
            <person name="Shao Z."/>
        </authorList>
    </citation>
    <scope>NUCLEOTIDE SEQUENCE [LARGE SCALE GENOMIC DNA]</scope>
    <source>
        <strain evidence="2 3">YTM-1</strain>
    </source>
</reference>